<dbReference type="PANTHER" id="PTHR46577">
    <property type="entry name" value="HTH-TYPE TRANSCRIPTIONAL REGULATORY PROTEIN GABR"/>
    <property type="match status" value="1"/>
</dbReference>
<dbReference type="InterPro" id="IPR015424">
    <property type="entry name" value="PyrdxlP-dep_Trfase"/>
</dbReference>
<dbReference type="PRINTS" id="PR00035">
    <property type="entry name" value="HTHGNTR"/>
</dbReference>
<dbReference type="InterPro" id="IPR036388">
    <property type="entry name" value="WH-like_DNA-bd_sf"/>
</dbReference>
<keyword evidence="5" id="KW-0804">Transcription</keyword>
<feature type="domain" description="HTH gntR-type" evidence="6">
    <location>
        <begin position="11"/>
        <end position="79"/>
    </location>
</feature>
<name>A0ABS4TB58_9PSEU</name>
<dbReference type="InterPro" id="IPR015421">
    <property type="entry name" value="PyrdxlP-dep_Trfase_major"/>
</dbReference>
<dbReference type="SMART" id="SM00345">
    <property type="entry name" value="HTH_GNTR"/>
    <property type="match status" value="1"/>
</dbReference>
<dbReference type="Gene3D" id="1.10.10.10">
    <property type="entry name" value="Winged helix-like DNA-binding domain superfamily/Winged helix DNA-binding domain"/>
    <property type="match status" value="1"/>
</dbReference>
<dbReference type="InterPro" id="IPR004839">
    <property type="entry name" value="Aminotransferase_I/II_large"/>
</dbReference>
<dbReference type="PANTHER" id="PTHR46577:SF1">
    <property type="entry name" value="HTH-TYPE TRANSCRIPTIONAL REGULATORY PROTEIN GABR"/>
    <property type="match status" value="1"/>
</dbReference>
<reference evidence="7 8" key="1">
    <citation type="submission" date="2021-03" db="EMBL/GenBank/DDBJ databases">
        <title>Sequencing the genomes of 1000 actinobacteria strains.</title>
        <authorList>
            <person name="Klenk H.-P."/>
        </authorList>
    </citation>
    <scope>NUCLEOTIDE SEQUENCE [LARGE SCALE GENOMIC DNA]</scope>
    <source>
        <strain evidence="7 8">DSM 46670</strain>
    </source>
</reference>
<evidence type="ECO:0000259" key="6">
    <source>
        <dbReference type="PROSITE" id="PS50949"/>
    </source>
</evidence>
<dbReference type="PROSITE" id="PS50949">
    <property type="entry name" value="HTH_GNTR"/>
    <property type="match status" value="1"/>
</dbReference>
<evidence type="ECO:0000256" key="2">
    <source>
        <dbReference type="ARBA" id="ARBA00022898"/>
    </source>
</evidence>
<dbReference type="GO" id="GO:0008483">
    <property type="term" value="F:transaminase activity"/>
    <property type="evidence" value="ECO:0007669"/>
    <property type="project" value="UniProtKB-KW"/>
</dbReference>
<dbReference type="CDD" id="cd07377">
    <property type="entry name" value="WHTH_GntR"/>
    <property type="match status" value="1"/>
</dbReference>
<dbReference type="EMBL" id="JAGINW010000001">
    <property type="protein sequence ID" value="MBP2321086.1"/>
    <property type="molecule type" value="Genomic_DNA"/>
</dbReference>
<protein>
    <submittedName>
        <fullName evidence="7">GntR family transcriptional regulator/MocR family aminotransferase</fullName>
    </submittedName>
</protein>
<evidence type="ECO:0000313" key="7">
    <source>
        <dbReference type="EMBL" id="MBP2321086.1"/>
    </source>
</evidence>
<gene>
    <name evidence="7" type="ORF">JOF56_001471</name>
</gene>
<comment type="similarity">
    <text evidence="1">In the C-terminal section; belongs to the class-I pyridoxal-phosphate-dependent aminotransferase family.</text>
</comment>
<evidence type="ECO:0000256" key="3">
    <source>
        <dbReference type="ARBA" id="ARBA00023015"/>
    </source>
</evidence>
<comment type="caution">
    <text evidence="7">The sequence shown here is derived from an EMBL/GenBank/DDBJ whole genome shotgun (WGS) entry which is preliminary data.</text>
</comment>
<evidence type="ECO:0000256" key="1">
    <source>
        <dbReference type="ARBA" id="ARBA00005384"/>
    </source>
</evidence>
<dbReference type="RefSeq" id="WP_209635735.1">
    <property type="nucleotide sequence ID" value="NZ_JAGINW010000001.1"/>
</dbReference>
<dbReference type="SUPFAM" id="SSF53383">
    <property type="entry name" value="PLP-dependent transferases"/>
    <property type="match status" value="1"/>
</dbReference>
<organism evidence="7 8">
    <name type="scientific">Kibdelosporangium banguiense</name>
    <dbReference type="NCBI Taxonomy" id="1365924"/>
    <lineage>
        <taxon>Bacteria</taxon>
        <taxon>Bacillati</taxon>
        <taxon>Actinomycetota</taxon>
        <taxon>Actinomycetes</taxon>
        <taxon>Pseudonocardiales</taxon>
        <taxon>Pseudonocardiaceae</taxon>
        <taxon>Kibdelosporangium</taxon>
    </lineage>
</organism>
<keyword evidence="8" id="KW-1185">Reference proteome</keyword>
<evidence type="ECO:0000256" key="4">
    <source>
        <dbReference type="ARBA" id="ARBA00023125"/>
    </source>
</evidence>
<dbReference type="InterPro" id="IPR036390">
    <property type="entry name" value="WH_DNA-bd_sf"/>
</dbReference>
<keyword evidence="3" id="KW-0805">Transcription regulation</keyword>
<sequence>MEFHVSLLGRDDLTGQIYQQVKEAVLDGRLRPGDVLPPTRELAVRLEVARNTVSAAYDRLTAEGFVAARAGAGTYVQAAGFERPPQPASGKGLRPRAIWDEVGVPLIDTEPVEFDFRAGVPDAKLFPYATWRRLMARQFTPTAIGSMAHDAAASHPGLCAALARHVGVSRAVRATAEDVLVTNGAQQALDLIARVLLEPGTVVAVEDPGYFGPRHMFASHGAKVVGVPVDSEGLVVDALPSNARLVYVTPSHQFPLGVPMSLPRRTALLDWAERTGAVIVEDDYDSEFRFSGRPIEPLQNIDRTGRVIYVSSLSKVLLPSLRLGFLIAPPSLRRALQAAKYVSDWQSARPLQGALAEFIDEGQFARHIRRTRREYQARHDRITAILRSDFAGLLEPLPAVAGIHLCAYLCEDAPDRDVYYRAREAGVGVYVLSAFRMKRAGRGGLVIGYGSIALSDIDSGLRRLRACIKPATIRR</sequence>
<keyword evidence="2" id="KW-0663">Pyridoxal phosphate</keyword>
<dbReference type="InterPro" id="IPR000524">
    <property type="entry name" value="Tscrpt_reg_HTH_GntR"/>
</dbReference>
<dbReference type="Pfam" id="PF00392">
    <property type="entry name" value="GntR"/>
    <property type="match status" value="1"/>
</dbReference>
<accession>A0ABS4TB58</accession>
<keyword evidence="4" id="KW-0238">DNA-binding</keyword>
<proteinExistence type="inferred from homology"/>
<dbReference type="Proteomes" id="UP001519332">
    <property type="component" value="Unassembled WGS sequence"/>
</dbReference>
<dbReference type="Pfam" id="PF00155">
    <property type="entry name" value="Aminotran_1_2"/>
    <property type="match status" value="1"/>
</dbReference>
<keyword evidence="7" id="KW-0808">Transferase</keyword>
<dbReference type="Gene3D" id="3.40.640.10">
    <property type="entry name" value="Type I PLP-dependent aspartate aminotransferase-like (Major domain)"/>
    <property type="match status" value="1"/>
</dbReference>
<evidence type="ECO:0000313" key="8">
    <source>
        <dbReference type="Proteomes" id="UP001519332"/>
    </source>
</evidence>
<dbReference type="CDD" id="cd00609">
    <property type="entry name" value="AAT_like"/>
    <property type="match status" value="1"/>
</dbReference>
<dbReference type="InterPro" id="IPR051446">
    <property type="entry name" value="HTH_trans_reg/aminotransferase"/>
</dbReference>
<keyword evidence="7" id="KW-0032">Aminotransferase</keyword>
<evidence type="ECO:0000256" key="5">
    <source>
        <dbReference type="ARBA" id="ARBA00023163"/>
    </source>
</evidence>
<dbReference type="SUPFAM" id="SSF46785">
    <property type="entry name" value="Winged helix' DNA-binding domain"/>
    <property type="match status" value="1"/>
</dbReference>